<sequence length="403" mass="44931">MATASFEEPPEVPKKNKKECLGWIEWLRGWFCLVYEMLFQRIMASHLHNPMPLPPVNDLTCIVTGSTSGIGLEIARQLAQSGAHVVMAVRNIKAAQELIQKWQIDSEGLSIPVNVEVMQVDLLSLDSVVRFAEAWNARSAPLNVLINNAGIFSIGEPQKFSKDGYEQHLQVNHLAPSLLSILLLPSLVRGSPSRIVNVNSIMHQVGFVDTEDMNVTSGKRIFSSLVGYSSSKLAEILECTRVWINKKLCNIDIHDTNFHFNGIMFSSILTKRLPAEAGISVLCVSPGIVQTNVARDLPKLVQAAYRLIPYFIFSAQEGARSALFAATDPQVPEYCEMLKADEWPVCAYLSQDCRPTNPSEEAHNVQTSYQVWEKTLEMIGLPSDAVERLLEGEHVKCRYGQQH</sequence>
<dbReference type="SUPFAM" id="SSF51735">
    <property type="entry name" value="NAD(P)-binding Rossmann-fold domains"/>
    <property type="match status" value="1"/>
</dbReference>
<evidence type="ECO:0000313" key="3">
    <source>
        <dbReference type="EMBL" id="KAL2334351.1"/>
    </source>
</evidence>
<dbReference type="InterPro" id="IPR002347">
    <property type="entry name" value="SDR_fam"/>
</dbReference>
<evidence type="ECO:0000313" key="4">
    <source>
        <dbReference type="Proteomes" id="UP001603857"/>
    </source>
</evidence>
<dbReference type="Proteomes" id="UP001603857">
    <property type="component" value="Unassembled WGS sequence"/>
</dbReference>
<dbReference type="Gene3D" id="3.40.50.720">
    <property type="entry name" value="NAD(P)-binding Rossmann-like Domain"/>
    <property type="match status" value="1"/>
</dbReference>
<dbReference type="InterPro" id="IPR036291">
    <property type="entry name" value="NAD(P)-bd_dom_sf"/>
</dbReference>
<proteinExistence type="inferred from homology"/>
<dbReference type="PRINTS" id="PR00081">
    <property type="entry name" value="GDHRDH"/>
</dbReference>
<dbReference type="AlphaFoldDB" id="A0ABD1MF14"/>
<gene>
    <name evidence="3" type="ORF">Fmac_015564</name>
</gene>
<reference evidence="3 4" key="1">
    <citation type="submission" date="2024-08" db="EMBL/GenBank/DDBJ databases">
        <title>Insights into the chromosomal genome structure of Flemingia macrophylla.</title>
        <authorList>
            <person name="Ding Y."/>
            <person name="Zhao Y."/>
            <person name="Bi W."/>
            <person name="Wu M."/>
            <person name="Zhao G."/>
            <person name="Gong Y."/>
            <person name="Li W."/>
            <person name="Zhang P."/>
        </authorList>
    </citation>
    <scope>NUCLEOTIDE SEQUENCE [LARGE SCALE GENOMIC DNA]</scope>
    <source>
        <strain evidence="3">DYQJB</strain>
        <tissue evidence="3">Leaf</tissue>
    </source>
</reference>
<evidence type="ECO:0000256" key="2">
    <source>
        <dbReference type="ARBA" id="ARBA00023002"/>
    </source>
</evidence>
<name>A0ABD1MF14_9FABA</name>
<keyword evidence="2" id="KW-0560">Oxidoreductase</keyword>
<dbReference type="GO" id="GO:0016491">
    <property type="term" value="F:oxidoreductase activity"/>
    <property type="evidence" value="ECO:0007669"/>
    <property type="project" value="UniProtKB-KW"/>
</dbReference>
<organism evidence="3 4">
    <name type="scientific">Flemingia macrophylla</name>
    <dbReference type="NCBI Taxonomy" id="520843"/>
    <lineage>
        <taxon>Eukaryota</taxon>
        <taxon>Viridiplantae</taxon>
        <taxon>Streptophyta</taxon>
        <taxon>Embryophyta</taxon>
        <taxon>Tracheophyta</taxon>
        <taxon>Spermatophyta</taxon>
        <taxon>Magnoliopsida</taxon>
        <taxon>eudicotyledons</taxon>
        <taxon>Gunneridae</taxon>
        <taxon>Pentapetalae</taxon>
        <taxon>rosids</taxon>
        <taxon>fabids</taxon>
        <taxon>Fabales</taxon>
        <taxon>Fabaceae</taxon>
        <taxon>Papilionoideae</taxon>
        <taxon>50 kb inversion clade</taxon>
        <taxon>NPAAA clade</taxon>
        <taxon>indigoferoid/millettioid clade</taxon>
        <taxon>Phaseoleae</taxon>
        <taxon>Flemingia</taxon>
    </lineage>
</organism>
<evidence type="ECO:0000256" key="1">
    <source>
        <dbReference type="ARBA" id="ARBA00006484"/>
    </source>
</evidence>
<accession>A0ABD1MF14</accession>
<dbReference type="Pfam" id="PF00106">
    <property type="entry name" value="adh_short"/>
    <property type="match status" value="1"/>
</dbReference>
<comment type="similarity">
    <text evidence="1">Belongs to the short-chain dehydrogenases/reductases (SDR) family.</text>
</comment>
<dbReference type="EMBL" id="JBGMDY010000005">
    <property type="protein sequence ID" value="KAL2334351.1"/>
    <property type="molecule type" value="Genomic_DNA"/>
</dbReference>
<comment type="caution">
    <text evidence="3">The sequence shown here is derived from an EMBL/GenBank/DDBJ whole genome shotgun (WGS) entry which is preliminary data.</text>
</comment>
<dbReference type="PANTHER" id="PTHR24320">
    <property type="entry name" value="RETINOL DEHYDROGENASE"/>
    <property type="match status" value="1"/>
</dbReference>
<keyword evidence="4" id="KW-1185">Reference proteome</keyword>
<evidence type="ECO:0008006" key="5">
    <source>
        <dbReference type="Google" id="ProtNLM"/>
    </source>
</evidence>
<dbReference type="PANTHER" id="PTHR24320:SF200">
    <property type="entry name" value="DEHYDROGENASE_REDUCTASE SDR FAMILY MEMBER FEY"/>
    <property type="match status" value="1"/>
</dbReference>
<protein>
    <recommendedName>
        <fullName evidence="5">Retinol dehydrogenase 11</fullName>
    </recommendedName>
</protein>